<dbReference type="InterPro" id="IPR032710">
    <property type="entry name" value="NTF2-like_dom_sf"/>
</dbReference>
<keyword evidence="2" id="KW-1185">Reference proteome</keyword>
<name>A0ABN3DJM8_9ACTN</name>
<accession>A0ABN3DJM8</accession>
<dbReference type="EMBL" id="BAAATR010000004">
    <property type="protein sequence ID" value="GAA2232704.1"/>
    <property type="molecule type" value="Genomic_DNA"/>
</dbReference>
<reference evidence="1 2" key="1">
    <citation type="journal article" date="2019" name="Int. J. Syst. Evol. Microbiol.">
        <title>The Global Catalogue of Microorganisms (GCM) 10K type strain sequencing project: providing services to taxonomists for standard genome sequencing and annotation.</title>
        <authorList>
            <consortium name="The Broad Institute Genomics Platform"/>
            <consortium name="The Broad Institute Genome Sequencing Center for Infectious Disease"/>
            <person name="Wu L."/>
            <person name="Ma J."/>
        </authorList>
    </citation>
    <scope>NUCLEOTIDE SEQUENCE [LARGE SCALE GENOMIC DNA]</scope>
    <source>
        <strain evidence="1 2">JCM 7356</strain>
    </source>
</reference>
<dbReference type="InterPro" id="IPR009959">
    <property type="entry name" value="Cyclase_SnoaL-like"/>
</dbReference>
<dbReference type="Pfam" id="PF07366">
    <property type="entry name" value="SnoaL"/>
    <property type="match status" value="1"/>
</dbReference>
<dbReference type="RefSeq" id="WP_344635126.1">
    <property type="nucleotide sequence ID" value="NZ_BAAATR010000004.1"/>
</dbReference>
<gene>
    <name evidence="1" type="ORF">GCM10010430_11640</name>
</gene>
<sequence length="144" mass="15667">MTDAIGSNKRLVADFFTALNEARITDLGDFLAADVIDHNKVVFGEPDEPGAAFAAIATQLTALAPYRAQVEELIAEGDRVVARITQTGVSSAAHPRMPEPTGRSFRNEAIFVFTVAAGRISEMRCVSDRLGLFLQLGWDWPTED</sequence>
<dbReference type="Proteomes" id="UP001500305">
    <property type="component" value="Unassembled WGS sequence"/>
</dbReference>
<evidence type="ECO:0000313" key="1">
    <source>
        <dbReference type="EMBL" id="GAA2232704.1"/>
    </source>
</evidence>
<protein>
    <submittedName>
        <fullName evidence="1">Ester cyclase</fullName>
    </submittedName>
</protein>
<proteinExistence type="predicted"/>
<organism evidence="1 2">
    <name type="scientific">Kitasatospora cystarginea</name>
    <dbReference type="NCBI Taxonomy" id="58350"/>
    <lineage>
        <taxon>Bacteria</taxon>
        <taxon>Bacillati</taxon>
        <taxon>Actinomycetota</taxon>
        <taxon>Actinomycetes</taxon>
        <taxon>Kitasatosporales</taxon>
        <taxon>Streptomycetaceae</taxon>
        <taxon>Kitasatospora</taxon>
    </lineage>
</organism>
<dbReference type="SUPFAM" id="SSF54427">
    <property type="entry name" value="NTF2-like"/>
    <property type="match status" value="1"/>
</dbReference>
<evidence type="ECO:0000313" key="2">
    <source>
        <dbReference type="Proteomes" id="UP001500305"/>
    </source>
</evidence>
<dbReference type="Gene3D" id="3.10.450.50">
    <property type="match status" value="1"/>
</dbReference>
<comment type="caution">
    <text evidence="1">The sequence shown here is derived from an EMBL/GenBank/DDBJ whole genome shotgun (WGS) entry which is preliminary data.</text>
</comment>